<accession>A0AAD4N0W1</accession>
<name>A0AAD4N0W1_9BILA</name>
<feature type="domain" description="LIM interaction" evidence="4">
    <location>
        <begin position="566"/>
        <end position="605"/>
    </location>
</feature>
<dbReference type="GO" id="GO:0030274">
    <property type="term" value="F:LIM domain binding"/>
    <property type="evidence" value="ECO:0007669"/>
    <property type="project" value="UniProtKB-UniRule"/>
</dbReference>
<dbReference type="PROSITE" id="PS51957">
    <property type="entry name" value="LID"/>
    <property type="match status" value="1"/>
</dbReference>
<gene>
    <name evidence="5" type="ORF">DdX_08822</name>
</gene>
<protein>
    <submittedName>
        <fullName evidence="5">LIM-domain binding protein domain-containing protein</fullName>
    </submittedName>
</protein>
<comment type="caution">
    <text evidence="5">The sequence shown here is derived from an EMBL/GenBank/DDBJ whole genome shotgun (WGS) entry which is preliminary data.</text>
</comment>
<reference evidence="5" key="1">
    <citation type="submission" date="2022-01" db="EMBL/GenBank/DDBJ databases">
        <title>Genome Sequence Resource for Two Populations of Ditylenchus destructor, the Migratory Endoparasitic Phytonematode.</title>
        <authorList>
            <person name="Zhang H."/>
            <person name="Lin R."/>
            <person name="Xie B."/>
        </authorList>
    </citation>
    <scope>NUCLEOTIDE SEQUENCE</scope>
    <source>
        <strain evidence="5">BazhouSP</strain>
    </source>
</reference>
<dbReference type="AlphaFoldDB" id="A0AAD4N0W1"/>
<feature type="compositionally biased region" description="Low complexity" evidence="3">
    <location>
        <begin position="509"/>
        <end position="521"/>
    </location>
</feature>
<feature type="compositionally biased region" description="Low complexity" evidence="3">
    <location>
        <begin position="54"/>
        <end position="70"/>
    </location>
</feature>
<keyword evidence="6" id="KW-1185">Reference proteome</keyword>
<evidence type="ECO:0000256" key="3">
    <source>
        <dbReference type="SAM" id="MobiDB-lite"/>
    </source>
</evidence>
<evidence type="ECO:0000256" key="1">
    <source>
        <dbReference type="ARBA" id="ARBA00006928"/>
    </source>
</evidence>
<dbReference type="Proteomes" id="UP001201812">
    <property type="component" value="Unassembled WGS sequence"/>
</dbReference>
<feature type="compositionally biased region" description="Polar residues" evidence="3">
    <location>
        <begin position="679"/>
        <end position="688"/>
    </location>
</feature>
<sequence length="722" mass="78311">MPRKPKNQEGGEGAPAPKPRVRKKKEAAPQVGTPSAGGDGMKLEPGNPMGFDQMGGMPHPGLPPGMQHNGGPPGGPGLPPGMLGPGMPDDGIGGMGHMGPGPGGMPPGAMPPYGGPHPDYFYHHPQHPGMPGPPMPGPGPGPPPHMGFAPGLPPQHPMHNPHQPGAQLQMPQHPQQFAEPEPPPGSMPGGPPPFMFGQGLPPPHGPPPPGQPQPHPMSRSIQMTPYGPNFPQPPFLEFRLQEMNRRLYSFQQTTSSQADFLSQWWEAFAHEFFDDDARMTISMFDMTEMMPRKFTIGRLLIPRFYRKIFESGVREMYYMIRVPVQERFNPQQWGMSALDCENVLMVTCHDRPVQSEVQTDCSLFIEFAPYNENVGYRIRHWSMEMRNSQEFYRLPRDGLNNTQLELVKTGVAKSGLPQPVLHYLKMCLILEPMQILMHQSKISNTSPNDSLKSVLFNHYRSIKSNNGQPGQLNPMPGGLLNQPSLSVPSTPTESEPPTKKPARKRQRKTTTNSNASNATTNPSPKKKGGANTMQNAAVTPPPPQNIPPNFQPNPTGMFNPMMFQDQVLVVGEPSMMGCEFGEDDERAISRIENAQYDPSSSVSGPLHNAALISTSMGGQQPHPSVQQQLMSVHCTSSGAPQLIMSSQLMNPHAGAQLPPSTSHQQQLPPGMGGPPQQPTPSDIPSSQPMFIADFDAAMAAQSALANVSWSASGPMPAGTPTN</sequence>
<evidence type="ECO:0000256" key="2">
    <source>
        <dbReference type="PROSITE-ProRule" id="PRU01302"/>
    </source>
</evidence>
<organism evidence="5 6">
    <name type="scientific">Ditylenchus destructor</name>
    <dbReference type="NCBI Taxonomy" id="166010"/>
    <lineage>
        <taxon>Eukaryota</taxon>
        <taxon>Metazoa</taxon>
        <taxon>Ecdysozoa</taxon>
        <taxon>Nematoda</taxon>
        <taxon>Chromadorea</taxon>
        <taxon>Rhabditida</taxon>
        <taxon>Tylenchina</taxon>
        <taxon>Tylenchomorpha</taxon>
        <taxon>Sphaerularioidea</taxon>
        <taxon>Anguinidae</taxon>
        <taxon>Anguininae</taxon>
        <taxon>Ditylenchus</taxon>
    </lineage>
</organism>
<dbReference type="EMBL" id="JAKKPZ010000014">
    <property type="protein sequence ID" value="KAI1713938.1"/>
    <property type="molecule type" value="Genomic_DNA"/>
</dbReference>
<feature type="compositionally biased region" description="Polar residues" evidence="3">
    <location>
        <begin position="462"/>
        <end position="471"/>
    </location>
</feature>
<feature type="region of interest" description="Disordered" evidence="3">
    <location>
        <begin position="1"/>
        <end position="86"/>
    </location>
</feature>
<evidence type="ECO:0000259" key="4">
    <source>
        <dbReference type="PROSITE" id="PS51957"/>
    </source>
</evidence>
<evidence type="ECO:0000313" key="5">
    <source>
        <dbReference type="EMBL" id="KAI1713938.1"/>
    </source>
</evidence>
<dbReference type="Pfam" id="PF17916">
    <property type="entry name" value="LID"/>
    <property type="match status" value="1"/>
</dbReference>
<feature type="region of interest" description="Disordered" evidence="3">
    <location>
        <begin position="462"/>
        <end position="545"/>
    </location>
</feature>
<feature type="region of interest" description="Disordered" evidence="3">
    <location>
        <begin position="127"/>
        <end position="225"/>
    </location>
</feature>
<feature type="region of interest" description="Disordered" evidence="3">
    <location>
        <begin position="651"/>
        <end position="688"/>
    </location>
</feature>
<dbReference type="InterPro" id="IPR029005">
    <property type="entry name" value="LIM-bd/SEUSS"/>
</dbReference>
<dbReference type="PANTHER" id="PTHR10378">
    <property type="entry name" value="LIM DOMAIN-BINDING PROTEIN"/>
    <property type="match status" value="1"/>
</dbReference>
<feature type="compositionally biased region" description="Pro residues" evidence="3">
    <location>
        <begin position="128"/>
        <end position="156"/>
    </location>
</feature>
<evidence type="ECO:0000313" key="6">
    <source>
        <dbReference type="Proteomes" id="UP001201812"/>
    </source>
</evidence>
<comment type="similarity">
    <text evidence="1 2">Belongs to the LDB family.</text>
</comment>
<dbReference type="InterPro" id="IPR041363">
    <property type="entry name" value="LID"/>
</dbReference>
<proteinExistence type="inferred from homology"/>
<dbReference type="Pfam" id="PF01803">
    <property type="entry name" value="LIM_bind"/>
    <property type="match status" value="1"/>
</dbReference>
<feature type="compositionally biased region" description="Pro residues" evidence="3">
    <location>
        <begin position="180"/>
        <end position="215"/>
    </location>
</feature>